<keyword evidence="2" id="KW-1185">Reference proteome</keyword>
<dbReference type="Proteomes" id="UP000030745">
    <property type="component" value="Unassembled WGS sequence"/>
</dbReference>
<accession>A0A067BXE8</accession>
<dbReference type="RefSeq" id="XP_012210083.1">
    <property type="nucleotide sequence ID" value="XM_012354693.1"/>
</dbReference>
<proteinExistence type="predicted"/>
<dbReference type="VEuPathDB" id="FungiDB:SPRG_15660"/>
<name>A0A067BXE8_SAPPC</name>
<dbReference type="KEGG" id="spar:SPRG_15660"/>
<dbReference type="AlphaFoldDB" id="A0A067BXE8"/>
<reference evidence="1 2" key="1">
    <citation type="journal article" date="2013" name="PLoS Genet.">
        <title>Distinctive expansion of potential virulence genes in the genome of the oomycete fish pathogen Saprolegnia parasitica.</title>
        <authorList>
            <person name="Jiang R.H."/>
            <person name="de Bruijn I."/>
            <person name="Haas B.J."/>
            <person name="Belmonte R."/>
            <person name="Lobach L."/>
            <person name="Christie J."/>
            <person name="van den Ackerveken G."/>
            <person name="Bottin A."/>
            <person name="Bulone V."/>
            <person name="Diaz-Moreno S.M."/>
            <person name="Dumas B."/>
            <person name="Fan L."/>
            <person name="Gaulin E."/>
            <person name="Govers F."/>
            <person name="Grenville-Briggs L.J."/>
            <person name="Horner N.R."/>
            <person name="Levin J.Z."/>
            <person name="Mammella M."/>
            <person name="Meijer H.J."/>
            <person name="Morris P."/>
            <person name="Nusbaum C."/>
            <person name="Oome S."/>
            <person name="Phillips A.J."/>
            <person name="van Rooyen D."/>
            <person name="Rzeszutek E."/>
            <person name="Saraiva M."/>
            <person name="Secombes C.J."/>
            <person name="Seidl M.F."/>
            <person name="Snel B."/>
            <person name="Stassen J.H."/>
            <person name="Sykes S."/>
            <person name="Tripathy S."/>
            <person name="van den Berg H."/>
            <person name="Vega-Arreguin J.C."/>
            <person name="Wawra S."/>
            <person name="Young S.K."/>
            <person name="Zeng Q."/>
            <person name="Dieguez-Uribeondo J."/>
            <person name="Russ C."/>
            <person name="Tyler B.M."/>
            <person name="van West P."/>
        </authorList>
    </citation>
    <scope>NUCLEOTIDE SEQUENCE [LARGE SCALE GENOMIC DNA]</scope>
    <source>
        <strain evidence="1 2">CBS 223.65</strain>
    </source>
</reference>
<sequence>MASLKRAASPPSAPAKRLCIASEVLTNPSLVGSITDFSTDCLAFCPTLYDVDELVHAGKSFLDRLCGKHVPNGYVDHAANLSKDELVARAKASVTNPKALYRALKVLQKLAEIVAPIDATYGGAASGMHDFDFCYMTPMLFAPSCRVDPTSTTWGRDDLVKIFDDDSLALSEGRGVPDGFGWHWYNLSEDGTCAFCATAGTVQESAELQYESDSSPASDTWRAVVEANGLHPYILRGWRSYAYHALLFNRDTHRDFCRNVVQPLRAHLRAHLRDVKIVRCFNASPREAATILGGISTDGYLVGLWFGAFDYNVYRYCAYMQEI</sequence>
<evidence type="ECO:0000313" key="2">
    <source>
        <dbReference type="Proteomes" id="UP000030745"/>
    </source>
</evidence>
<evidence type="ECO:0000313" key="1">
    <source>
        <dbReference type="EMBL" id="KDO19217.1"/>
    </source>
</evidence>
<organism evidence="1 2">
    <name type="scientific">Saprolegnia parasitica (strain CBS 223.65)</name>
    <dbReference type="NCBI Taxonomy" id="695850"/>
    <lineage>
        <taxon>Eukaryota</taxon>
        <taxon>Sar</taxon>
        <taxon>Stramenopiles</taxon>
        <taxon>Oomycota</taxon>
        <taxon>Saprolegniomycetes</taxon>
        <taxon>Saprolegniales</taxon>
        <taxon>Saprolegniaceae</taxon>
        <taxon>Saprolegnia</taxon>
    </lineage>
</organism>
<dbReference type="GeneID" id="24137368"/>
<protein>
    <submittedName>
        <fullName evidence="1">Uncharacterized protein</fullName>
    </submittedName>
</protein>
<gene>
    <name evidence="1" type="ORF">SPRG_15660</name>
</gene>
<dbReference type="EMBL" id="KK583364">
    <property type="protein sequence ID" value="KDO19217.1"/>
    <property type="molecule type" value="Genomic_DNA"/>
</dbReference>